<dbReference type="Gene3D" id="3.40.430.10">
    <property type="entry name" value="Dihydrofolate Reductase, subunit A"/>
    <property type="match status" value="1"/>
</dbReference>
<dbReference type="PANTHER" id="PTHR38011">
    <property type="entry name" value="DIHYDROFOLATE REDUCTASE FAMILY PROTEIN (AFU_ORTHOLOGUE AFUA_8G06820)"/>
    <property type="match status" value="1"/>
</dbReference>
<dbReference type="Proteomes" id="UP001500432">
    <property type="component" value="Unassembled WGS sequence"/>
</dbReference>
<evidence type="ECO:0000259" key="1">
    <source>
        <dbReference type="Pfam" id="PF01872"/>
    </source>
</evidence>
<feature type="domain" description="Bacterial bifunctional deaminase-reductase C-terminal" evidence="1">
    <location>
        <begin position="7"/>
        <end position="156"/>
    </location>
</feature>
<comment type="caution">
    <text evidence="2">The sequence shown here is derived from an EMBL/GenBank/DDBJ whole genome shotgun (WGS) entry which is preliminary data.</text>
</comment>
<proteinExistence type="predicted"/>
<gene>
    <name evidence="2" type="ORF">GCM10009849_03730</name>
</gene>
<dbReference type="InterPro" id="IPR002734">
    <property type="entry name" value="RibDG_C"/>
</dbReference>
<evidence type="ECO:0000313" key="2">
    <source>
        <dbReference type="EMBL" id="GAA2196885.1"/>
    </source>
</evidence>
<protein>
    <submittedName>
        <fullName evidence="2">Dihydrofolate reductase family protein</fullName>
    </submittedName>
</protein>
<dbReference type="EMBL" id="BAAAQW010000002">
    <property type="protein sequence ID" value="GAA2196885.1"/>
    <property type="molecule type" value="Genomic_DNA"/>
</dbReference>
<sequence length="179" mass="18833">MADFVYFVGSSLDGYIASDGGDLAWLEQFNEVEGVAAAYEAFEAGVGCVVMGGDTYEWVRAHAKDGWPYHVPCWVFTHHELGTDDGADVVLVRGSVQMFADELRRDAGDKDVYIVGGGSLAGEFLSAGLIDRIVLTLVPVALGGGVPLFGGNPLGVPAGFTLESVVERGGTVELAYRAA</sequence>
<organism evidence="2 3">
    <name type="scientific">Sinomonas flava</name>
    <dbReference type="NCBI Taxonomy" id="496857"/>
    <lineage>
        <taxon>Bacteria</taxon>
        <taxon>Bacillati</taxon>
        <taxon>Actinomycetota</taxon>
        <taxon>Actinomycetes</taxon>
        <taxon>Micrococcales</taxon>
        <taxon>Micrococcaceae</taxon>
        <taxon>Sinomonas</taxon>
    </lineage>
</organism>
<dbReference type="Pfam" id="PF01872">
    <property type="entry name" value="RibD_C"/>
    <property type="match status" value="1"/>
</dbReference>
<accession>A0ABN3BIW6</accession>
<dbReference type="InterPro" id="IPR050765">
    <property type="entry name" value="Riboflavin_Biosynth_HTPR"/>
</dbReference>
<name>A0ABN3BIW6_9MICC</name>
<evidence type="ECO:0000313" key="3">
    <source>
        <dbReference type="Proteomes" id="UP001500432"/>
    </source>
</evidence>
<dbReference type="RefSeq" id="WP_344297945.1">
    <property type="nucleotide sequence ID" value="NZ_BAAAQW010000002.1"/>
</dbReference>
<dbReference type="InterPro" id="IPR024072">
    <property type="entry name" value="DHFR-like_dom_sf"/>
</dbReference>
<reference evidence="2 3" key="1">
    <citation type="journal article" date="2019" name="Int. J. Syst. Evol. Microbiol.">
        <title>The Global Catalogue of Microorganisms (GCM) 10K type strain sequencing project: providing services to taxonomists for standard genome sequencing and annotation.</title>
        <authorList>
            <consortium name="The Broad Institute Genomics Platform"/>
            <consortium name="The Broad Institute Genome Sequencing Center for Infectious Disease"/>
            <person name="Wu L."/>
            <person name="Ma J."/>
        </authorList>
    </citation>
    <scope>NUCLEOTIDE SEQUENCE [LARGE SCALE GENOMIC DNA]</scope>
    <source>
        <strain evidence="2 3">JCM 16034</strain>
    </source>
</reference>
<dbReference type="SUPFAM" id="SSF53597">
    <property type="entry name" value="Dihydrofolate reductase-like"/>
    <property type="match status" value="1"/>
</dbReference>
<keyword evidence="3" id="KW-1185">Reference proteome</keyword>
<dbReference type="PANTHER" id="PTHR38011:SF11">
    <property type="entry name" value="2,5-DIAMINO-6-RIBOSYLAMINO-4(3H)-PYRIMIDINONE 5'-PHOSPHATE REDUCTASE"/>
    <property type="match status" value="1"/>
</dbReference>